<dbReference type="Pfam" id="PF00372">
    <property type="entry name" value="Hemocyanin_M"/>
    <property type="match status" value="1"/>
</dbReference>
<proteinExistence type="predicted"/>
<dbReference type="Gene3D" id="1.10.1280.10">
    <property type="entry name" value="Di-copper center containing domain from catechol oxidase"/>
    <property type="match status" value="1"/>
</dbReference>
<evidence type="ECO:0000313" key="3">
    <source>
        <dbReference type="EMBL" id="MCK0538915.1"/>
    </source>
</evidence>
<dbReference type="SUPFAM" id="SSF81296">
    <property type="entry name" value="E set domains"/>
    <property type="match status" value="1"/>
</dbReference>
<keyword evidence="4" id="KW-1185">Reference proteome</keyword>
<dbReference type="InterPro" id="IPR008922">
    <property type="entry name" value="Di-copper_centre_dom_sf"/>
</dbReference>
<protein>
    <submittedName>
        <fullName evidence="3">Uncharacterized protein</fullName>
    </submittedName>
</protein>
<dbReference type="InterPro" id="IPR013788">
    <property type="entry name" value="Hemocyanin/hexamerin"/>
</dbReference>
<evidence type="ECO:0000259" key="2">
    <source>
        <dbReference type="Pfam" id="PF03723"/>
    </source>
</evidence>
<dbReference type="InterPro" id="IPR005203">
    <property type="entry name" value="Hemocyanin_C"/>
</dbReference>
<dbReference type="InterPro" id="IPR000896">
    <property type="entry name" value="Hemocyanin/hexamerin_mid_dom"/>
</dbReference>
<dbReference type="Gene3D" id="2.60.40.1520">
    <property type="entry name" value="Hemocyanin, C-terminal domain"/>
    <property type="match status" value="1"/>
</dbReference>
<dbReference type="PANTHER" id="PTHR11511:SF5">
    <property type="entry name" value="FAT-BODY PROTEIN 1-RELATED"/>
    <property type="match status" value="1"/>
</dbReference>
<dbReference type="EMBL" id="JALKII010000044">
    <property type="protein sequence ID" value="MCK0538915.1"/>
    <property type="molecule type" value="Genomic_DNA"/>
</dbReference>
<evidence type="ECO:0000313" key="4">
    <source>
        <dbReference type="Proteomes" id="UP001165524"/>
    </source>
</evidence>
<accession>A0ABT0EAN9</accession>
<gene>
    <name evidence="3" type="ORF">MU846_14545</name>
</gene>
<dbReference type="PANTHER" id="PTHR11511">
    <property type="entry name" value="LARVAL STORAGE PROTEIN/PHENOLOXIDASE"/>
    <property type="match status" value="1"/>
</dbReference>
<feature type="non-terminal residue" evidence="3">
    <location>
        <position position="325"/>
    </location>
</feature>
<feature type="domain" description="Hemocyanin middle" evidence="1">
    <location>
        <begin position="11"/>
        <end position="189"/>
    </location>
</feature>
<reference evidence="3" key="1">
    <citation type="submission" date="2022-04" db="EMBL/GenBank/DDBJ databases">
        <title>Alcanivorax sp. CY1518 draft genome sequence.</title>
        <authorList>
            <person name="Zhao G."/>
            <person name="An M."/>
        </authorList>
    </citation>
    <scope>NUCLEOTIDE SEQUENCE</scope>
    <source>
        <strain evidence="3">CY1518</strain>
    </source>
</reference>
<dbReference type="PROSITE" id="PS00210">
    <property type="entry name" value="HEMOCYANIN_2"/>
    <property type="match status" value="1"/>
</dbReference>
<comment type="caution">
    <text evidence="3">The sequence shown here is derived from an EMBL/GenBank/DDBJ whole genome shotgun (WGS) entry which is preliminary data.</text>
</comment>
<dbReference type="Pfam" id="PF03723">
    <property type="entry name" value="Hemocyanin_C"/>
    <property type="match status" value="1"/>
</dbReference>
<dbReference type="InterPro" id="IPR014756">
    <property type="entry name" value="Ig_E-set"/>
</dbReference>
<organism evidence="3 4">
    <name type="scientific">Alcanivorax quisquiliarum</name>
    <dbReference type="NCBI Taxonomy" id="2933565"/>
    <lineage>
        <taxon>Bacteria</taxon>
        <taxon>Pseudomonadati</taxon>
        <taxon>Pseudomonadota</taxon>
        <taxon>Gammaproteobacteria</taxon>
        <taxon>Oceanospirillales</taxon>
        <taxon>Alcanivoracaceae</taxon>
        <taxon>Alcanivorax</taxon>
    </lineage>
</organism>
<sequence>MSTEKYNTPWLKRRGENYYQILQQLFARYSLERAAHGLPNVAPLVWDTPIMVGYNPRVTYINGQPMYNRPDKLIPEDFNRRAVVRTQTFERRILDTIDAGSLWVTSNKTLIPLNNEEGMEILGKLVFGSADRPSKNFFQSPYYSALEALTFVTSTASDRTYVGNALSSPITASRDPVFFNYLGRMINMFFQHYKRQQHPYSHDQVGFNGVSVQNVEVDKLLTYFDMFDYEITNSVPMQKPTDFIDHRYYARQYRLNHKPYNYKVTVNSKQAIDGIVRVFIGHKYDAEGRLLTINQARMSFFEIDRFIVKLSAGSNLIERSSKESP</sequence>
<dbReference type="Proteomes" id="UP001165524">
    <property type="component" value="Unassembled WGS sequence"/>
</dbReference>
<name>A0ABT0EAN9_9GAMM</name>
<dbReference type="SUPFAM" id="SSF48056">
    <property type="entry name" value="Di-copper centre-containing domain"/>
    <property type="match status" value="1"/>
</dbReference>
<feature type="domain" description="Hemocyanin C-terminal" evidence="2">
    <location>
        <begin position="199"/>
        <end position="324"/>
    </location>
</feature>
<evidence type="ECO:0000259" key="1">
    <source>
        <dbReference type="Pfam" id="PF00372"/>
    </source>
</evidence>
<dbReference type="InterPro" id="IPR037020">
    <property type="entry name" value="Hemocyanin_C_sf"/>
</dbReference>
<dbReference type="RefSeq" id="WP_246954000.1">
    <property type="nucleotide sequence ID" value="NZ_JALKII010000044.1"/>
</dbReference>